<evidence type="ECO:0000256" key="2">
    <source>
        <dbReference type="ARBA" id="ARBA00010231"/>
    </source>
</evidence>
<feature type="domain" description="Alpha-D-phosphohexomutase alpha/beta/alpha" evidence="8">
    <location>
        <begin position="2"/>
        <end position="66"/>
    </location>
</feature>
<reference evidence="11" key="1">
    <citation type="journal article" date="2015" name="Nature">
        <title>Complex archaea that bridge the gap between prokaryotes and eukaryotes.</title>
        <authorList>
            <person name="Spang A."/>
            <person name="Saw J.H."/>
            <person name="Jorgensen S.L."/>
            <person name="Zaremba-Niedzwiedzka K."/>
            <person name="Martijn J."/>
            <person name="Lind A.E."/>
            <person name="van Eijk R."/>
            <person name="Schleper C."/>
            <person name="Guy L."/>
            <person name="Ettema T.J."/>
        </authorList>
    </citation>
    <scope>NUCLEOTIDE SEQUENCE</scope>
</reference>
<keyword evidence="4" id="KW-0479">Metal-binding</keyword>
<dbReference type="Pfam" id="PF02878">
    <property type="entry name" value="PGM_PMM_I"/>
    <property type="match status" value="1"/>
</dbReference>
<dbReference type="InterPro" id="IPR016055">
    <property type="entry name" value="A-D-PHexomutase_a/b/a-I/II/III"/>
</dbReference>
<gene>
    <name evidence="11" type="ORF">LCGC14_1926970</name>
</gene>
<comment type="cofactor">
    <cofactor evidence="1">
        <name>Mg(2+)</name>
        <dbReference type="ChEBI" id="CHEBI:18420"/>
    </cofactor>
</comment>
<dbReference type="GO" id="GO:0004615">
    <property type="term" value="F:phosphomannomutase activity"/>
    <property type="evidence" value="ECO:0007669"/>
    <property type="project" value="TreeGrafter"/>
</dbReference>
<sequence length="383" mass="42265">MGSDAYLSGILPTPGIAFLTASMSGDAGVVISASHNPFYDNGIKIFQRDGFKLSDETETKLERLLLDKHFPIRGQIIQDTGRVKYIENAEKRYVDFLLQTLPKDFCIKDLKIVIDCSNGATYRVAPQLFSRLGADVESLFVQPDGKNINNGCGSEHTQVLARKVREKKADIGLAFDGDGDRMVAVDELGHLLTGDQILFICSRLMKQKGTLKNNRVVTTVMSNIGLEIALKEMGVKHVTTRVGDRYVLEKMISDGAVLGGEDSGHMIFLDHHTTGDGILTALKLIEAMKKEVRPLSVLNRKMNLFPQSLLNVSVKRKPDIQKVPGIADAIKSVETSLGKEGRVLVRYSGTQPLCRIMVEGPTIETTRNYCKMIADTVQRELGK</sequence>
<organism evidence="11">
    <name type="scientific">marine sediment metagenome</name>
    <dbReference type="NCBI Taxonomy" id="412755"/>
    <lineage>
        <taxon>unclassified sequences</taxon>
        <taxon>metagenomes</taxon>
        <taxon>ecological metagenomes</taxon>
    </lineage>
</organism>
<dbReference type="PROSITE" id="PS00018">
    <property type="entry name" value="EF_HAND_1"/>
    <property type="match status" value="1"/>
</dbReference>
<dbReference type="InterPro" id="IPR018247">
    <property type="entry name" value="EF_Hand_1_Ca_BS"/>
</dbReference>
<dbReference type="GO" id="GO:0000287">
    <property type="term" value="F:magnesium ion binding"/>
    <property type="evidence" value="ECO:0007669"/>
    <property type="project" value="InterPro"/>
</dbReference>
<dbReference type="InterPro" id="IPR005843">
    <property type="entry name" value="A-D-PHexomutase_C"/>
</dbReference>
<dbReference type="InterPro" id="IPR050060">
    <property type="entry name" value="Phosphoglucosamine_mutase"/>
</dbReference>
<dbReference type="PANTHER" id="PTHR42946">
    <property type="entry name" value="PHOSPHOHEXOSE MUTASE"/>
    <property type="match status" value="1"/>
</dbReference>
<evidence type="ECO:0000256" key="4">
    <source>
        <dbReference type="ARBA" id="ARBA00022723"/>
    </source>
</evidence>
<feature type="domain" description="Alpha-D-phosphohexomutase alpha/beta/alpha" evidence="9">
    <location>
        <begin position="92"/>
        <end position="189"/>
    </location>
</feature>
<accession>A0A0F9I2Y0</accession>
<dbReference type="GO" id="GO:0005975">
    <property type="term" value="P:carbohydrate metabolic process"/>
    <property type="evidence" value="ECO:0007669"/>
    <property type="project" value="InterPro"/>
</dbReference>
<keyword evidence="3" id="KW-0597">Phosphoprotein</keyword>
<dbReference type="InterPro" id="IPR005844">
    <property type="entry name" value="A-D-PHexomutase_a/b/a-I"/>
</dbReference>
<dbReference type="PROSITE" id="PS00710">
    <property type="entry name" value="PGM_PMM"/>
    <property type="match status" value="1"/>
</dbReference>
<dbReference type="GO" id="GO:0006048">
    <property type="term" value="P:UDP-N-acetylglucosamine biosynthetic process"/>
    <property type="evidence" value="ECO:0007669"/>
    <property type="project" value="TreeGrafter"/>
</dbReference>
<feature type="domain" description="Alpha-D-phosphohexomutase alpha/beta/alpha" evidence="10">
    <location>
        <begin position="193"/>
        <end position="299"/>
    </location>
</feature>
<comment type="similarity">
    <text evidence="2">Belongs to the phosphohexose mutase family.</text>
</comment>
<dbReference type="Pfam" id="PF02880">
    <property type="entry name" value="PGM_PMM_III"/>
    <property type="match status" value="1"/>
</dbReference>
<keyword evidence="6" id="KW-0413">Isomerase</keyword>
<dbReference type="Pfam" id="PF02879">
    <property type="entry name" value="PGM_PMM_II"/>
    <property type="match status" value="1"/>
</dbReference>
<dbReference type="GO" id="GO:0008966">
    <property type="term" value="F:phosphoglucosamine mutase activity"/>
    <property type="evidence" value="ECO:0007669"/>
    <property type="project" value="InterPro"/>
</dbReference>
<evidence type="ECO:0000256" key="1">
    <source>
        <dbReference type="ARBA" id="ARBA00001946"/>
    </source>
</evidence>
<dbReference type="FunFam" id="3.30.310.50:FF:000001">
    <property type="entry name" value="Phosphoglucosamine mutase"/>
    <property type="match status" value="1"/>
</dbReference>
<keyword evidence="5" id="KW-0460">Magnesium</keyword>
<dbReference type="Gene3D" id="3.30.310.50">
    <property type="entry name" value="Alpha-D-phosphohexomutase, C-terminal domain"/>
    <property type="match status" value="1"/>
</dbReference>
<evidence type="ECO:0000259" key="10">
    <source>
        <dbReference type="Pfam" id="PF02880"/>
    </source>
</evidence>
<dbReference type="AlphaFoldDB" id="A0A0F9I2Y0"/>
<evidence type="ECO:0000259" key="7">
    <source>
        <dbReference type="Pfam" id="PF00408"/>
    </source>
</evidence>
<comment type="caution">
    <text evidence="11">The sequence shown here is derived from an EMBL/GenBank/DDBJ whole genome shotgun (WGS) entry which is preliminary data.</text>
</comment>
<name>A0A0F9I2Y0_9ZZZZ</name>
<dbReference type="PRINTS" id="PR00509">
    <property type="entry name" value="PGMPMM"/>
</dbReference>
<dbReference type="InterPro" id="IPR005841">
    <property type="entry name" value="Alpha-D-phosphohexomutase_SF"/>
</dbReference>
<feature type="domain" description="Alpha-D-phosphohexomutase C-terminal" evidence="7">
    <location>
        <begin position="309"/>
        <end position="375"/>
    </location>
</feature>
<dbReference type="NCBIfam" id="TIGR01455">
    <property type="entry name" value="glmM"/>
    <property type="match status" value="1"/>
</dbReference>
<dbReference type="InterPro" id="IPR006352">
    <property type="entry name" value="GlmM_bact"/>
</dbReference>
<dbReference type="CDD" id="cd05802">
    <property type="entry name" value="GlmM"/>
    <property type="match status" value="1"/>
</dbReference>
<feature type="non-terminal residue" evidence="11">
    <location>
        <position position="1"/>
    </location>
</feature>
<dbReference type="EMBL" id="LAZR01020630">
    <property type="protein sequence ID" value="KKL88210.1"/>
    <property type="molecule type" value="Genomic_DNA"/>
</dbReference>
<dbReference type="Pfam" id="PF00408">
    <property type="entry name" value="PGM_PMM_IV"/>
    <property type="match status" value="1"/>
</dbReference>
<evidence type="ECO:0000313" key="11">
    <source>
        <dbReference type="EMBL" id="KKL88210.1"/>
    </source>
</evidence>
<dbReference type="Gene3D" id="3.40.120.10">
    <property type="entry name" value="Alpha-D-Glucose-1,6-Bisphosphate, subunit A, domain 3"/>
    <property type="match status" value="3"/>
</dbReference>
<dbReference type="SUPFAM" id="SSF55957">
    <property type="entry name" value="Phosphoglucomutase, C-terminal domain"/>
    <property type="match status" value="1"/>
</dbReference>
<evidence type="ECO:0000256" key="5">
    <source>
        <dbReference type="ARBA" id="ARBA00022842"/>
    </source>
</evidence>
<dbReference type="InterPro" id="IPR005846">
    <property type="entry name" value="A-D-PHexomutase_a/b/a-III"/>
</dbReference>
<dbReference type="SUPFAM" id="SSF53738">
    <property type="entry name" value="Phosphoglucomutase, first 3 domains"/>
    <property type="match status" value="3"/>
</dbReference>
<evidence type="ECO:0000259" key="9">
    <source>
        <dbReference type="Pfam" id="PF02879"/>
    </source>
</evidence>
<evidence type="ECO:0000256" key="6">
    <source>
        <dbReference type="ARBA" id="ARBA00023235"/>
    </source>
</evidence>
<dbReference type="InterPro" id="IPR016066">
    <property type="entry name" value="A-D-PHexomutase_CS"/>
</dbReference>
<evidence type="ECO:0000259" key="8">
    <source>
        <dbReference type="Pfam" id="PF02878"/>
    </source>
</evidence>
<evidence type="ECO:0008006" key="12">
    <source>
        <dbReference type="Google" id="ProtNLM"/>
    </source>
</evidence>
<dbReference type="GO" id="GO:0005829">
    <property type="term" value="C:cytosol"/>
    <property type="evidence" value="ECO:0007669"/>
    <property type="project" value="TreeGrafter"/>
</dbReference>
<proteinExistence type="inferred from homology"/>
<dbReference type="FunFam" id="3.40.120.10:FF:000002">
    <property type="entry name" value="Phosphoglucosamine mutase"/>
    <property type="match status" value="1"/>
</dbReference>
<dbReference type="GO" id="GO:0009252">
    <property type="term" value="P:peptidoglycan biosynthetic process"/>
    <property type="evidence" value="ECO:0007669"/>
    <property type="project" value="TreeGrafter"/>
</dbReference>
<protein>
    <recommendedName>
        <fullName evidence="12">Phosphoglucosamine mutase</fullName>
    </recommendedName>
</protein>
<dbReference type="PANTHER" id="PTHR42946:SF1">
    <property type="entry name" value="PHOSPHOGLUCOMUTASE (ALPHA-D-GLUCOSE-1,6-BISPHOSPHATE-DEPENDENT)"/>
    <property type="match status" value="1"/>
</dbReference>
<evidence type="ECO:0000256" key="3">
    <source>
        <dbReference type="ARBA" id="ARBA00022553"/>
    </source>
</evidence>
<dbReference type="InterPro" id="IPR036900">
    <property type="entry name" value="A-D-PHexomutase_C_sf"/>
</dbReference>
<dbReference type="InterPro" id="IPR005845">
    <property type="entry name" value="A-D-PHexomutase_a/b/a-II"/>
</dbReference>